<dbReference type="Gene3D" id="2.160.10.10">
    <property type="entry name" value="Hexapeptide repeat proteins"/>
    <property type="match status" value="1"/>
</dbReference>
<dbReference type="InterPro" id="IPR050484">
    <property type="entry name" value="Transf_Hexapept/Carb_Anhydrase"/>
</dbReference>
<evidence type="ECO:0000313" key="1">
    <source>
        <dbReference type="EMBL" id="TNV79103.1"/>
    </source>
</evidence>
<gene>
    <name evidence="1" type="ORF">FGO68_gene16549</name>
</gene>
<dbReference type="PANTHER" id="PTHR13061:SF29">
    <property type="entry name" value="GAMMA CARBONIC ANHYDRASE-LIKE 1, MITOCHONDRIAL-RELATED"/>
    <property type="match status" value="1"/>
</dbReference>
<evidence type="ECO:0000313" key="2">
    <source>
        <dbReference type="Proteomes" id="UP000785679"/>
    </source>
</evidence>
<dbReference type="OrthoDB" id="25818at2759"/>
<dbReference type="Proteomes" id="UP000785679">
    <property type="component" value="Unassembled WGS sequence"/>
</dbReference>
<reference evidence="1" key="1">
    <citation type="submission" date="2019-06" db="EMBL/GenBank/DDBJ databases">
        <authorList>
            <person name="Zheng W."/>
        </authorList>
    </citation>
    <scope>NUCLEOTIDE SEQUENCE</scope>
    <source>
        <strain evidence="1">QDHG01</strain>
    </source>
</reference>
<proteinExistence type="predicted"/>
<sequence>MNSPVYLFQKVASRVNHNVGRVFREAGLAMDRFGSRLENDIAYTQDLSRHKQTMSLYDVQPTVDDAWIAPNASLIGEVLVSKYATIWYNVVIRAELNPVRIGHFSSIGDGTAINTACALPHGLASSVNIGKNVTIEPHCSIYSCIIDDDVYIGRGSVVMQGARIERGAHIMANSVVPPGKLVPAGQVWGGNPIGFVRNLSEEELVANYSRSYTNSATEFSSDAKFPQGYISGDLKQGDLSIEDYATKKYFRNI</sequence>
<dbReference type="SUPFAM" id="SSF51161">
    <property type="entry name" value="Trimeric LpxA-like enzymes"/>
    <property type="match status" value="1"/>
</dbReference>
<dbReference type="PANTHER" id="PTHR13061">
    <property type="entry name" value="DYNACTIN SUBUNIT P25"/>
    <property type="match status" value="1"/>
</dbReference>
<comment type="caution">
    <text evidence="1">The sequence shown here is derived from an EMBL/GenBank/DDBJ whole genome shotgun (WGS) entry which is preliminary data.</text>
</comment>
<dbReference type="EMBL" id="RRYP01009382">
    <property type="protein sequence ID" value="TNV79103.1"/>
    <property type="molecule type" value="Genomic_DNA"/>
</dbReference>
<dbReference type="CDD" id="cd04645">
    <property type="entry name" value="LbH_gamma_CA_like"/>
    <property type="match status" value="1"/>
</dbReference>
<dbReference type="AlphaFoldDB" id="A0A8J8NPJ5"/>
<accession>A0A8J8NPJ5</accession>
<protein>
    <recommendedName>
        <fullName evidence="3">Gamma carbonic anhydrase</fullName>
    </recommendedName>
</protein>
<evidence type="ECO:0008006" key="3">
    <source>
        <dbReference type="Google" id="ProtNLM"/>
    </source>
</evidence>
<keyword evidence="2" id="KW-1185">Reference proteome</keyword>
<organism evidence="1 2">
    <name type="scientific">Halteria grandinella</name>
    <dbReference type="NCBI Taxonomy" id="5974"/>
    <lineage>
        <taxon>Eukaryota</taxon>
        <taxon>Sar</taxon>
        <taxon>Alveolata</taxon>
        <taxon>Ciliophora</taxon>
        <taxon>Intramacronucleata</taxon>
        <taxon>Spirotrichea</taxon>
        <taxon>Stichotrichia</taxon>
        <taxon>Sporadotrichida</taxon>
        <taxon>Halteriidae</taxon>
        <taxon>Halteria</taxon>
    </lineage>
</organism>
<name>A0A8J8NPJ5_HALGN</name>
<dbReference type="InterPro" id="IPR011004">
    <property type="entry name" value="Trimer_LpxA-like_sf"/>
</dbReference>
<dbReference type="InterPro" id="IPR047324">
    <property type="entry name" value="LbH_gamma_CA-like"/>
</dbReference>